<dbReference type="Gene3D" id="1.10.287.3990">
    <property type="match status" value="1"/>
</dbReference>
<dbReference type="Pfam" id="PF13519">
    <property type="entry name" value="VWA_2"/>
    <property type="match status" value="1"/>
</dbReference>
<dbReference type="OrthoDB" id="1731724at2759"/>
<accession>A0A1D2VP04</accession>
<dbReference type="Proteomes" id="UP000095038">
    <property type="component" value="Unassembled WGS sequence"/>
</dbReference>
<feature type="region of interest" description="Disordered" evidence="3">
    <location>
        <begin position="231"/>
        <end position="257"/>
    </location>
</feature>
<protein>
    <recommendedName>
        <fullName evidence="4">VWFA domain-containing protein</fullName>
    </recommendedName>
</protein>
<dbReference type="STRING" id="1344418.A0A1D2VP04"/>
<evidence type="ECO:0000313" key="5">
    <source>
        <dbReference type="EMBL" id="ODV63324.1"/>
    </source>
</evidence>
<dbReference type="InterPro" id="IPR002035">
    <property type="entry name" value="VWF_A"/>
</dbReference>
<dbReference type="InterPro" id="IPR036465">
    <property type="entry name" value="vWFA_dom_sf"/>
</dbReference>
<dbReference type="PANTHER" id="PTHR10223:SF0">
    <property type="entry name" value="26S PROTEASOME NON-ATPASE REGULATORY SUBUNIT 4"/>
    <property type="match status" value="1"/>
</dbReference>
<dbReference type="GO" id="GO:0036435">
    <property type="term" value="F:K48-linked polyubiquitin modification-dependent protein binding"/>
    <property type="evidence" value="ECO:0007669"/>
    <property type="project" value="EnsemblFungi"/>
</dbReference>
<dbReference type="SUPFAM" id="SSF53300">
    <property type="entry name" value="vWA-like"/>
    <property type="match status" value="1"/>
</dbReference>
<dbReference type="InParanoid" id="A0A1D2VP04"/>
<dbReference type="GO" id="GO:0005634">
    <property type="term" value="C:nucleus"/>
    <property type="evidence" value="ECO:0007669"/>
    <property type="project" value="TreeGrafter"/>
</dbReference>
<dbReference type="GO" id="GO:0008540">
    <property type="term" value="C:proteasome regulatory particle, base subcomplex"/>
    <property type="evidence" value="ECO:0007669"/>
    <property type="project" value="EnsemblFungi"/>
</dbReference>
<comment type="similarity">
    <text evidence="1">Belongs to the proteasome subunit S5A family.</text>
</comment>
<dbReference type="SMART" id="SM00327">
    <property type="entry name" value="VWA"/>
    <property type="match status" value="1"/>
</dbReference>
<dbReference type="Gene3D" id="3.40.50.410">
    <property type="entry name" value="von Willebrand factor, type A domain"/>
    <property type="match status" value="1"/>
</dbReference>
<evidence type="ECO:0000256" key="3">
    <source>
        <dbReference type="SAM" id="MobiDB-lite"/>
    </source>
</evidence>
<dbReference type="FunCoup" id="A0A1D2VP04">
    <property type="interactions" value="1001"/>
</dbReference>
<gene>
    <name evidence="5" type="ORF">ASCRUDRAFT_30335</name>
</gene>
<organism evidence="5 6">
    <name type="scientific">Ascoidea rubescens DSM 1968</name>
    <dbReference type="NCBI Taxonomy" id="1344418"/>
    <lineage>
        <taxon>Eukaryota</taxon>
        <taxon>Fungi</taxon>
        <taxon>Dikarya</taxon>
        <taxon>Ascomycota</taxon>
        <taxon>Saccharomycotina</taxon>
        <taxon>Saccharomycetes</taxon>
        <taxon>Ascoideaceae</taxon>
        <taxon>Ascoidea</taxon>
    </lineage>
</organism>
<keyword evidence="6" id="KW-1185">Reference proteome</keyword>
<dbReference type="InterPro" id="IPR027040">
    <property type="entry name" value="PSMD4"/>
</dbReference>
<name>A0A1D2VP04_9ASCO</name>
<evidence type="ECO:0000259" key="4">
    <source>
        <dbReference type="PROSITE" id="PS50234"/>
    </source>
</evidence>
<sequence length="257" mass="28334">MVLEATMIVIDNSEHMRNGDYFPTRFEAQLETVDFIFHAKTDSNPESTVGLLAMAGQGPQVLSTLTNDLGKIRAGIHETKIHGTSQLTTGIQVAALVLKHRENKSQQQRIIVFIGSPVNNTQRELEKLAKRMKKNNIAVDFICFGEESLDDPKLAKFISTVNNHDNSHIVSVPVGPTLLYDAVKTSPIISDNANNYTMDGDDFLNFGDGADPELELALRLSLEDERARQERAAALAAAKNSTPLEKVDEESSTKDKK</sequence>
<dbReference type="PANTHER" id="PTHR10223">
    <property type="entry name" value="26S PROTEASOME NON-ATPASE REGULATORY SUBUNIT 4"/>
    <property type="match status" value="1"/>
</dbReference>
<dbReference type="EMBL" id="KV454475">
    <property type="protein sequence ID" value="ODV63324.1"/>
    <property type="molecule type" value="Genomic_DNA"/>
</dbReference>
<dbReference type="RefSeq" id="XP_020049631.1">
    <property type="nucleotide sequence ID" value="XM_020190179.1"/>
</dbReference>
<feature type="domain" description="VWFA" evidence="4">
    <location>
        <begin position="5"/>
        <end position="188"/>
    </location>
</feature>
<dbReference type="GO" id="GO:0043161">
    <property type="term" value="P:proteasome-mediated ubiquitin-dependent protein catabolic process"/>
    <property type="evidence" value="ECO:0007669"/>
    <property type="project" value="EnsemblFungi"/>
</dbReference>
<dbReference type="InterPro" id="IPR003903">
    <property type="entry name" value="UIM_dom"/>
</dbReference>
<dbReference type="AlphaFoldDB" id="A0A1D2VP04"/>
<dbReference type="GO" id="GO:0032436">
    <property type="term" value="P:positive regulation of proteasomal ubiquitin-dependent protein catabolic process"/>
    <property type="evidence" value="ECO:0007669"/>
    <property type="project" value="EnsemblFungi"/>
</dbReference>
<proteinExistence type="inferred from homology"/>
<dbReference type="FunFam" id="3.40.50.410:FF:000005">
    <property type="entry name" value="26S proteasome non-ATPase regulatory subunit 4"/>
    <property type="match status" value="1"/>
</dbReference>
<dbReference type="GO" id="GO:0005829">
    <property type="term" value="C:cytosol"/>
    <property type="evidence" value="ECO:0007669"/>
    <property type="project" value="TreeGrafter"/>
</dbReference>
<dbReference type="GO" id="GO:0043248">
    <property type="term" value="P:proteasome assembly"/>
    <property type="evidence" value="ECO:0007669"/>
    <property type="project" value="EnsemblFungi"/>
</dbReference>
<feature type="compositionally biased region" description="Basic and acidic residues" evidence="3">
    <location>
        <begin position="245"/>
        <end position="257"/>
    </location>
</feature>
<evidence type="ECO:0000256" key="2">
    <source>
        <dbReference type="ARBA" id="ARBA00022942"/>
    </source>
</evidence>
<evidence type="ECO:0000313" key="6">
    <source>
        <dbReference type="Proteomes" id="UP000095038"/>
    </source>
</evidence>
<dbReference type="CDD" id="cd01452">
    <property type="entry name" value="VWA_26S_proteasome_subunit"/>
    <property type="match status" value="1"/>
</dbReference>
<dbReference type="PROSITE" id="PS50330">
    <property type="entry name" value="UIM"/>
    <property type="match status" value="1"/>
</dbReference>
<reference evidence="6" key="1">
    <citation type="submission" date="2016-05" db="EMBL/GenBank/DDBJ databases">
        <title>Comparative genomics of biotechnologically important yeasts.</title>
        <authorList>
            <consortium name="DOE Joint Genome Institute"/>
            <person name="Riley R."/>
            <person name="Haridas S."/>
            <person name="Wolfe K.H."/>
            <person name="Lopes M.R."/>
            <person name="Hittinger C.T."/>
            <person name="Goker M."/>
            <person name="Salamov A."/>
            <person name="Wisecaver J."/>
            <person name="Long T.M."/>
            <person name="Aerts A.L."/>
            <person name="Barry K."/>
            <person name="Choi C."/>
            <person name="Clum A."/>
            <person name="Coughlan A.Y."/>
            <person name="Deshpande S."/>
            <person name="Douglass A.P."/>
            <person name="Hanson S.J."/>
            <person name="Klenk H.-P."/>
            <person name="Labutti K."/>
            <person name="Lapidus A."/>
            <person name="Lindquist E."/>
            <person name="Lipzen A."/>
            <person name="Meier-Kolthoff J.P."/>
            <person name="Ohm R.A."/>
            <person name="Otillar R.P."/>
            <person name="Pangilinan J."/>
            <person name="Peng Y."/>
            <person name="Rokas A."/>
            <person name="Rosa C.A."/>
            <person name="Scheuner C."/>
            <person name="Sibirny A.A."/>
            <person name="Slot J.C."/>
            <person name="Stielow J.B."/>
            <person name="Sun H."/>
            <person name="Kurtzman C.P."/>
            <person name="Blackwell M."/>
            <person name="Grigoriev I.V."/>
            <person name="Jeffries T.W."/>
        </authorList>
    </citation>
    <scope>NUCLEOTIDE SEQUENCE [LARGE SCALE GENOMIC DNA]</scope>
    <source>
        <strain evidence="6">DSM 1968</strain>
    </source>
</reference>
<evidence type="ECO:0000256" key="1">
    <source>
        <dbReference type="ARBA" id="ARBA00005574"/>
    </source>
</evidence>
<dbReference type="PROSITE" id="PS50234">
    <property type="entry name" value="VWFA"/>
    <property type="match status" value="1"/>
</dbReference>
<dbReference type="GeneID" id="30963815"/>
<keyword evidence="2" id="KW-0647">Proteasome</keyword>